<protein>
    <submittedName>
        <fullName evidence="5">Glutathione S-transferase family protein</fullName>
    </submittedName>
</protein>
<dbReference type="InterPro" id="IPR004045">
    <property type="entry name" value="Glutathione_S-Trfase_N"/>
</dbReference>
<dbReference type="GeneID" id="49320496"/>
<dbReference type="Gene3D" id="3.40.30.10">
    <property type="entry name" value="Glutaredoxin"/>
    <property type="match status" value="1"/>
</dbReference>
<dbReference type="Gene3D" id="1.20.1050.10">
    <property type="match status" value="1"/>
</dbReference>
<dbReference type="AlphaFoldDB" id="A0AAX1CAR7"/>
<feature type="binding site" evidence="2">
    <location>
        <position position="96"/>
    </location>
    <ligand>
        <name>glutathione</name>
        <dbReference type="ChEBI" id="CHEBI:57925"/>
    </ligand>
</feature>
<dbReference type="SUPFAM" id="SSF47616">
    <property type="entry name" value="GST C-terminal domain-like"/>
    <property type="match status" value="1"/>
</dbReference>
<dbReference type="SUPFAM" id="SSF52833">
    <property type="entry name" value="Thioredoxin-like"/>
    <property type="match status" value="1"/>
</dbReference>
<dbReference type="Proteomes" id="UP000245055">
    <property type="component" value="Unassembled WGS sequence"/>
</dbReference>
<evidence type="ECO:0000313" key="6">
    <source>
        <dbReference type="Proteomes" id="UP000245055"/>
    </source>
</evidence>
<dbReference type="InterPro" id="IPR036282">
    <property type="entry name" value="Glutathione-S-Trfase_C_sf"/>
</dbReference>
<dbReference type="InterPro" id="IPR016639">
    <property type="entry name" value="GST_Omega/GSH"/>
</dbReference>
<accession>A0AAX1CAR7</accession>
<dbReference type="FunFam" id="1.20.1050.10:FF:000019">
    <property type="entry name" value="Glutathione S-transferase, omega"/>
    <property type="match status" value="1"/>
</dbReference>
<reference evidence="5 6" key="1">
    <citation type="submission" date="2018-05" db="EMBL/GenBank/DDBJ databases">
        <title>Genomic diversity of pathogens causing Blackleg of Potato in Pakistan.</title>
        <authorList>
            <person name="Sarfraz S."/>
            <person name="Riaz K."/>
            <person name="Oulghazi S."/>
            <person name="Cigna J."/>
            <person name="Sahi S.T."/>
            <person name="Khan S.H."/>
            <person name="Hameed A."/>
            <person name="Faure D."/>
        </authorList>
    </citation>
    <scope>NUCLEOTIDE SEQUENCE [LARGE SCALE GENOMIC DNA]</scope>
    <source>
        <strain evidence="5 6">SS70</strain>
    </source>
</reference>
<dbReference type="PANTHER" id="PTHR32419">
    <property type="entry name" value="GLUTATHIONYL-HYDROQUINONE REDUCTASE"/>
    <property type="match status" value="1"/>
</dbReference>
<feature type="binding site" evidence="2">
    <location>
        <begin position="148"/>
        <end position="149"/>
    </location>
    <ligand>
        <name>glutathione</name>
        <dbReference type="ChEBI" id="CHEBI:57925"/>
    </ligand>
</feature>
<feature type="active site" description="Proton donor/acceptor" evidence="1">
    <location>
        <position position="195"/>
    </location>
</feature>
<dbReference type="PROSITE" id="PS50405">
    <property type="entry name" value="GST_CTER"/>
    <property type="match status" value="1"/>
</dbReference>
<comment type="caution">
    <text evidence="5">The sequence shown here is derived from an EMBL/GenBank/DDBJ whole genome shotgun (WGS) entry which is preliminary data.</text>
</comment>
<dbReference type="Pfam" id="PF13409">
    <property type="entry name" value="GST_N_2"/>
    <property type="match status" value="1"/>
</dbReference>
<evidence type="ECO:0000256" key="3">
    <source>
        <dbReference type="PIRSR" id="PIRSR015753-3"/>
    </source>
</evidence>
<evidence type="ECO:0000313" key="5">
    <source>
        <dbReference type="EMBL" id="PWD75225.1"/>
    </source>
</evidence>
<evidence type="ECO:0000259" key="4">
    <source>
        <dbReference type="PROSITE" id="PS50405"/>
    </source>
</evidence>
<dbReference type="SFLD" id="SFLDS00019">
    <property type="entry name" value="Glutathione_Transferase_(cytos"/>
    <property type="match status" value="1"/>
</dbReference>
<dbReference type="InterPro" id="IPR036249">
    <property type="entry name" value="Thioredoxin-like_sf"/>
</dbReference>
<dbReference type="GO" id="GO:0005737">
    <property type="term" value="C:cytoplasm"/>
    <property type="evidence" value="ECO:0007669"/>
    <property type="project" value="TreeGrafter"/>
</dbReference>
<dbReference type="InterPro" id="IPR010987">
    <property type="entry name" value="Glutathione-S-Trfase_C-like"/>
</dbReference>
<dbReference type="EMBL" id="QESZ01000004">
    <property type="protein sequence ID" value="PWD75225.1"/>
    <property type="molecule type" value="Genomic_DNA"/>
</dbReference>
<dbReference type="CDD" id="cd03190">
    <property type="entry name" value="GST_C_Omega_like"/>
    <property type="match status" value="1"/>
</dbReference>
<feature type="binding site" evidence="2">
    <location>
        <begin position="130"/>
        <end position="133"/>
    </location>
    <ligand>
        <name>glutathione</name>
        <dbReference type="ChEBI" id="CHEBI:57925"/>
    </ligand>
</feature>
<feature type="site" description="Lowers pKa of active site Cys" evidence="3">
    <location>
        <position position="296"/>
    </location>
</feature>
<dbReference type="InterPro" id="IPR047047">
    <property type="entry name" value="GST_Omega-like_C"/>
</dbReference>
<dbReference type="RefSeq" id="WP_024109672.1">
    <property type="nucleotide sequence ID" value="NZ_CP031560.1"/>
</dbReference>
<dbReference type="FunFam" id="3.40.30.10:FF:000058">
    <property type="entry name" value="Glutathione S-transferase, omega"/>
    <property type="match status" value="1"/>
</dbReference>
<name>A0AAX1CAR7_9GAMM</name>
<sequence>MGLLVDGVWHDTWYETQSSGGHFKRTQTFFRNWVTASGEAGPTGTGGFRAETGRYHLYVSLACPWAHRTLLLRKLKGLEQHIAVSVVHPLMLDHGWTFDTDFPQASGDTLYQHEFLYQLYLHAKADYSGRVTVPVLWDTQQHTIVSNESADIIRMLNSAFDGCGAAPGDYYPQALRGQIDELNAWIYHQVNNGVYKAGFATTQPAYDESVGLVFAALDKLETILVQQRYLTGDRLTEADIRLWTTLIRFDPVYHTHFKCDKRRISDYPNLYGYLREIYQLPGVSSTVDMAHIRHHYYRSHRTINPHGIVSVGPEMDLNAPHGRENATRNSPTVNAVYGFTNTRQT</sequence>
<dbReference type="Pfam" id="PF13410">
    <property type="entry name" value="GST_C_2"/>
    <property type="match status" value="1"/>
</dbReference>
<feature type="active site" description="Nucleophile" evidence="1">
    <location>
        <position position="63"/>
    </location>
</feature>
<gene>
    <name evidence="5" type="ORF">DF213_03715</name>
</gene>
<proteinExistence type="predicted"/>
<dbReference type="PIRSF" id="PIRSF015753">
    <property type="entry name" value="GST"/>
    <property type="match status" value="1"/>
</dbReference>
<evidence type="ECO:0000256" key="1">
    <source>
        <dbReference type="PIRSR" id="PIRSR015753-1"/>
    </source>
</evidence>
<dbReference type="InterPro" id="IPR040079">
    <property type="entry name" value="Glutathione_S-Trfase"/>
</dbReference>
<dbReference type="GO" id="GO:0004364">
    <property type="term" value="F:glutathione transferase activity"/>
    <property type="evidence" value="ECO:0007669"/>
    <property type="project" value="InterPro"/>
</dbReference>
<feature type="domain" description="GST C-terminal" evidence="4">
    <location>
        <begin position="172"/>
        <end position="299"/>
    </location>
</feature>
<dbReference type="SFLD" id="SFLDG01206">
    <property type="entry name" value="Xi.1"/>
    <property type="match status" value="1"/>
</dbReference>
<dbReference type="SFLD" id="SFLDG01148">
    <property type="entry name" value="Xi_(cytGST)"/>
    <property type="match status" value="1"/>
</dbReference>
<evidence type="ECO:0000256" key="2">
    <source>
        <dbReference type="PIRSR" id="PIRSR015753-2"/>
    </source>
</evidence>
<dbReference type="PANTHER" id="PTHR32419:SF6">
    <property type="entry name" value="GLUTATHIONE S-TRANSFERASE OMEGA-LIKE 1-RELATED"/>
    <property type="match status" value="1"/>
</dbReference>
<feature type="site" description="Lowers pKa of active site Cys" evidence="3">
    <location>
        <position position="253"/>
    </location>
</feature>
<organism evidence="5 6">
    <name type="scientific">Dickeya dianthicola</name>
    <dbReference type="NCBI Taxonomy" id="204039"/>
    <lineage>
        <taxon>Bacteria</taxon>
        <taxon>Pseudomonadati</taxon>
        <taxon>Pseudomonadota</taxon>
        <taxon>Gammaproteobacteria</taxon>
        <taxon>Enterobacterales</taxon>
        <taxon>Pectobacteriaceae</taxon>
        <taxon>Dickeya</taxon>
    </lineage>
</organism>